<dbReference type="InterPro" id="IPR037923">
    <property type="entry name" value="HTH-like"/>
</dbReference>
<dbReference type="InterPro" id="IPR003313">
    <property type="entry name" value="AraC-bd"/>
</dbReference>
<keyword evidence="1" id="KW-0963">Cytoplasm</keyword>
<dbReference type="Pfam" id="PF02311">
    <property type="entry name" value="AraC_binding"/>
    <property type="match status" value="1"/>
</dbReference>
<gene>
    <name evidence="7" type="ORF">AWM70_21655</name>
</gene>
<dbReference type="Pfam" id="PF12833">
    <property type="entry name" value="HTH_18"/>
    <property type="match status" value="1"/>
</dbReference>
<evidence type="ECO:0000259" key="6">
    <source>
        <dbReference type="PROSITE" id="PS01124"/>
    </source>
</evidence>
<evidence type="ECO:0000256" key="2">
    <source>
        <dbReference type="ARBA" id="ARBA00023015"/>
    </source>
</evidence>
<feature type="domain" description="HTH araC/xylS-type" evidence="6">
    <location>
        <begin position="178"/>
        <end position="276"/>
    </location>
</feature>
<dbReference type="SUPFAM" id="SSF51215">
    <property type="entry name" value="Regulatory protein AraC"/>
    <property type="match status" value="1"/>
</dbReference>
<keyword evidence="4" id="KW-0010">Activator</keyword>
<dbReference type="InterPro" id="IPR018062">
    <property type="entry name" value="HTH_AraC-typ_CS"/>
</dbReference>
<dbReference type="PROSITE" id="PS01124">
    <property type="entry name" value="HTH_ARAC_FAMILY_2"/>
    <property type="match status" value="1"/>
</dbReference>
<evidence type="ECO:0000313" key="7">
    <source>
        <dbReference type="EMBL" id="ANS76865.1"/>
    </source>
</evidence>
<evidence type="ECO:0000256" key="5">
    <source>
        <dbReference type="ARBA" id="ARBA00023163"/>
    </source>
</evidence>
<dbReference type="SUPFAM" id="SSF46689">
    <property type="entry name" value="Homeodomain-like"/>
    <property type="match status" value="2"/>
</dbReference>
<dbReference type="PRINTS" id="PR00032">
    <property type="entry name" value="HTHARAC"/>
</dbReference>
<dbReference type="AlphaFoldDB" id="A0A1B1N655"/>
<dbReference type="PANTHER" id="PTHR46796:SF13">
    <property type="entry name" value="HTH-TYPE TRANSCRIPTIONAL ACTIVATOR RHAS"/>
    <property type="match status" value="1"/>
</dbReference>
<keyword evidence="5" id="KW-0804">Transcription</keyword>
<protein>
    <submittedName>
        <fullName evidence="7">AraC family transcriptional regulator</fullName>
    </submittedName>
</protein>
<dbReference type="Gene3D" id="1.10.10.60">
    <property type="entry name" value="Homeodomain-like"/>
    <property type="match status" value="2"/>
</dbReference>
<evidence type="ECO:0000256" key="1">
    <source>
        <dbReference type="ARBA" id="ARBA00022490"/>
    </source>
</evidence>
<dbReference type="PROSITE" id="PS00041">
    <property type="entry name" value="HTH_ARAC_FAMILY_1"/>
    <property type="match status" value="1"/>
</dbReference>
<dbReference type="Proteomes" id="UP000092573">
    <property type="component" value="Chromosome"/>
</dbReference>
<dbReference type="CDD" id="cd06986">
    <property type="entry name" value="cupin_MmsR-like_N"/>
    <property type="match status" value="1"/>
</dbReference>
<dbReference type="Gene3D" id="2.60.120.280">
    <property type="entry name" value="Regulatory protein AraC"/>
    <property type="match status" value="1"/>
</dbReference>
<dbReference type="GO" id="GO:0003700">
    <property type="term" value="F:DNA-binding transcription factor activity"/>
    <property type="evidence" value="ECO:0007669"/>
    <property type="project" value="InterPro"/>
</dbReference>
<keyword evidence="2" id="KW-0805">Transcription regulation</keyword>
<dbReference type="InterPro" id="IPR020449">
    <property type="entry name" value="Tscrpt_reg_AraC-type_HTH"/>
</dbReference>
<organism evidence="7 8">
    <name type="scientific">Paenibacillus yonginensis</name>
    <dbReference type="NCBI Taxonomy" id="1462996"/>
    <lineage>
        <taxon>Bacteria</taxon>
        <taxon>Bacillati</taxon>
        <taxon>Bacillota</taxon>
        <taxon>Bacilli</taxon>
        <taxon>Bacillales</taxon>
        <taxon>Paenibacillaceae</taxon>
        <taxon>Paenibacillus</taxon>
    </lineage>
</organism>
<dbReference type="RefSeq" id="WP_068699928.1">
    <property type="nucleotide sequence ID" value="NZ_CP014167.1"/>
</dbReference>
<dbReference type="OrthoDB" id="9813413at2"/>
<dbReference type="GO" id="GO:0043565">
    <property type="term" value="F:sequence-specific DNA binding"/>
    <property type="evidence" value="ECO:0007669"/>
    <property type="project" value="InterPro"/>
</dbReference>
<dbReference type="EMBL" id="CP014167">
    <property type="protein sequence ID" value="ANS76865.1"/>
    <property type="molecule type" value="Genomic_DNA"/>
</dbReference>
<dbReference type="SMART" id="SM00342">
    <property type="entry name" value="HTH_ARAC"/>
    <property type="match status" value="1"/>
</dbReference>
<keyword evidence="8" id="KW-1185">Reference proteome</keyword>
<accession>A0A1B1N655</accession>
<sequence length="284" mass="32451">MTVKPHKIAQHYIDAGQDIQFYYTGTEQCLPGHSWGPGIKDHYKILYIHSGQGIYRTPRETHRLSAGQAFLLTPGELSFYQADDNDPWNYSWVAFNGSQAELYLRQAGFTREHPVISCSKDAEIRACLNRLFDANQQPYSNPLRISSALYAFLSILLEPDIQEPALPQKQQIHNDYVRQGICYIQRHYTQPITIENMASALGLHRKYIAQLFKASTGLPPQQYLTRYRMEKACELLSQTALSIKEIAFSVGYADQLLFSRMFKKTTGYSPTDYRMTKTAGSESL</sequence>
<reference evidence="7 8" key="1">
    <citation type="submission" date="2016-01" db="EMBL/GenBank/DDBJ databases">
        <title>Complete Genome Sequence of Paenibacillus yonginensis DCY84, a novel Plant Growth-Promoting Bacteria with Elicitation of Induced Systemic Resistance.</title>
        <authorList>
            <person name="Kim Y.J."/>
            <person name="Yang D.C."/>
            <person name="Sukweenadhi J."/>
        </authorList>
    </citation>
    <scope>NUCLEOTIDE SEQUENCE [LARGE SCALE GENOMIC DNA]</scope>
    <source>
        <strain evidence="7 8">DCY84</strain>
    </source>
</reference>
<dbReference type="PANTHER" id="PTHR46796">
    <property type="entry name" value="HTH-TYPE TRANSCRIPTIONAL ACTIVATOR RHAS-RELATED"/>
    <property type="match status" value="1"/>
</dbReference>
<evidence type="ECO:0000256" key="4">
    <source>
        <dbReference type="ARBA" id="ARBA00023159"/>
    </source>
</evidence>
<proteinExistence type="predicted"/>
<dbReference type="InterPro" id="IPR018060">
    <property type="entry name" value="HTH_AraC"/>
</dbReference>
<dbReference type="STRING" id="1462996.AWM70_21655"/>
<dbReference type="InterPro" id="IPR050204">
    <property type="entry name" value="AraC_XylS_family_regulators"/>
</dbReference>
<evidence type="ECO:0000256" key="3">
    <source>
        <dbReference type="ARBA" id="ARBA00023125"/>
    </source>
</evidence>
<dbReference type="KEGG" id="pyg:AWM70_21655"/>
<evidence type="ECO:0000313" key="8">
    <source>
        <dbReference type="Proteomes" id="UP000092573"/>
    </source>
</evidence>
<dbReference type="InterPro" id="IPR009057">
    <property type="entry name" value="Homeodomain-like_sf"/>
</dbReference>
<name>A0A1B1N655_9BACL</name>
<keyword evidence="3" id="KW-0238">DNA-binding</keyword>